<reference evidence="1 2" key="1">
    <citation type="journal article" date="2008" name="J. Bacteriol.">
        <title>Genome sequence of a nephritogenic and highly transformable M49 strain of Streptococcus pyogenes.</title>
        <authorList>
            <person name="McShan W.M."/>
            <person name="Ferretti J.J."/>
            <person name="Karasawa T."/>
            <person name="Suvorov A.N."/>
            <person name="Lin S."/>
            <person name="Qin B."/>
            <person name="Jia H."/>
            <person name="Kenton S."/>
            <person name="Najar F."/>
            <person name="Wu H."/>
            <person name="Scott J."/>
            <person name="Roe B.A."/>
            <person name="Savic D.J."/>
        </authorList>
    </citation>
    <scope>NUCLEOTIDE SEQUENCE [LARGE SCALE GENOMIC DNA]</scope>
    <source>
        <strain evidence="1 2">NZ131</strain>
    </source>
</reference>
<dbReference type="Proteomes" id="UP000001039">
    <property type="component" value="Chromosome"/>
</dbReference>
<name>A0A0H3BYU4_STRPZ</name>
<dbReference type="HOGENOM" id="CLU_141068_0_0_9"/>
<evidence type="ECO:0000313" key="1">
    <source>
        <dbReference type="EMBL" id="ACI61391.1"/>
    </source>
</evidence>
<organism evidence="1 2">
    <name type="scientific">Streptococcus pyogenes serotype M49 (strain NZ131)</name>
    <dbReference type="NCBI Taxonomy" id="471876"/>
    <lineage>
        <taxon>Bacteria</taxon>
        <taxon>Bacillati</taxon>
        <taxon>Bacillota</taxon>
        <taxon>Bacilli</taxon>
        <taxon>Lactobacillales</taxon>
        <taxon>Streptococcaceae</taxon>
        <taxon>Streptococcus</taxon>
    </lineage>
</organism>
<dbReference type="EMBL" id="CP000829">
    <property type="protein sequence ID" value="ACI61391.1"/>
    <property type="molecule type" value="Genomic_DNA"/>
</dbReference>
<gene>
    <name evidence="1" type="primary">nrdF1</name>
    <name evidence="1" type="ordered locus">Spy49_1098</name>
</gene>
<accession>A0A0H3BYU4</accession>
<dbReference type="KEGG" id="soz:Spy49_1098"/>
<sequence length="105" mass="11369">MNLVSFNWLRSNDAKASITSTAVALGDLPKPLTNYVRKVLSTFLTPCRNSSICPNDAKASIISWAIALGDLPKLLTNSFVTLLNLFKLIITGRTLVGSTGLSRYP</sequence>
<protein>
    <submittedName>
        <fullName evidence="1">Uncharacterized protein</fullName>
    </submittedName>
</protein>
<evidence type="ECO:0000313" key="2">
    <source>
        <dbReference type="Proteomes" id="UP000001039"/>
    </source>
</evidence>
<proteinExistence type="predicted"/>
<dbReference type="AlphaFoldDB" id="A0A0H3BYU4"/>